<dbReference type="InterPro" id="IPR019554">
    <property type="entry name" value="Soluble_ligand-bd"/>
</dbReference>
<dbReference type="SUPFAM" id="SSF46548">
    <property type="entry name" value="alpha-helical ferredoxin"/>
    <property type="match status" value="1"/>
</dbReference>
<gene>
    <name evidence="2" type="primary">rnfC_14</name>
    <name evidence="2" type="ORF">SDC9_108665</name>
</gene>
<proteinExistence type="predicted"/>
<dbReference type="GO" id="GO:0051539">
    <property type="term" value="F:4 iron, 4 sulfur cluster binding"/>
    <property type="evidence" value="ECO:0007669"/>
    <property type="project" value="InterPro"/>
</dbReference>
<dbReference type="InterPro" id="IPR017896">
    <property type="entry name" value="4Fe4S_Fe-S-bd"/>
</dbReference>
<dbReference type="PROSITE" id="PS51379">
    <property type="entry name" value="4FE4S_FER_2"/>
    <property type="match status" value="2"/>
</dbReference>
<reference evidence="2" key="1">
    <citation type="submission" date="2019-08" db="EMBL/GenBank/DDBJ databases">
        <authorList>
            <person name="Kucharzyk K."/>
            <person name="Murdoch R.W."/>
            <person name="Higgins S."/>
            <person name="Loffler F."/>
        </authorList>
    </citation>
    <scope>NUCLEOTIDE SEQUENCE</scope>
</reference>
<dbReference type="InterPro" id="IPR010208">
    <property type="entry name" value="Ion_transpt_RnfC/RsxC"/>
</dbReference>
<dbReference type="PANTHER" id="PTHR43034:SF2">
    <property type="entry name" value="ION-TRANSLOCATING OXIDOREDUCTASE COMPLEX SUBUNIT C"/>
    <property type="match status" value="1"/>
</dbReference>
<dbReference type="GO" id="GO:0016020">
    <property type="term" value="C:membrane"/>
    <property type="evidence" value="ECO:0007669"/>
    <property type="project" value="InterPro"/>
</dbReference>
<evidence type="ECO:0000259" key="1">
    <source>
        <dbReference type="PROSITE" id="PS51379"/>
    </source>
</evidence>
<dbReference type="GO" id="GO:0009055">
    <property type="term" value="F:electron transfer activity"/>
    <property type="evidence" value="ECO:0007669"/>
    <property type="project" value="InterPro"/>
</dbReference>
<sequence length="164" mass="17681">MAEGKPLISRVTTVTGCVKEPDNLLLRIGTSVSDAVENCGGYTKTPGKIFFGGSMTGSCVPNDTVSVTKANNGIVVYDEADAKMPEENPCIRCGRCVYACPVSLNPMAMKQVYELGKLDDMEIKLHVMDCILCGACSYICPARQYLTPVFKDAKDIIAARRASK</sequence>
<name>A0A645B8R3_9ZZZZ</name>
<dbReference type="EMBL" id="VSSQ01018532">
    <property type="protein sequence ID" value="MPM61802.1"/>
    <property type="molecule type" value="Genomic_DNA"/>
</dbReference>
<feature type="domain" description="4Fe-4S ferredoxin-type" evidence="1">
    <location>
        <begin position="121"/>
        <end position="151"/>
    </location>
</feature>
<dbReference type="Gene3D" id="3.30.70.20">
    <property type="match status" value="1"/>
</dbReference>
<feature type="domain" description="4Fe-4S ferredoxin-type" evidence="1">
    <location>
        <begin position="80"/>
        <end position="110"/>
    </location>
</feature>
<dbReference type="AlphaFoldDB" id="A0A645B8R3"/>
<accession>A0A645B8R3</accession>
<dbReference type="PROSITE" id="PS00198">
    <property type="entry name" value="4FE4S_FER_1"/>
    <property type="match status" value="2"/>
</dbReference>
<dbReference type="Pfam" id="PF10531">
    <property type="entry name" value="SLBB"/>
    <property type="match status" value="1"/>
</dbReference>
<comment type="caution">
    <text evidence="2">The sequence shown here is derived from an EMBL/GenBank/DDBJ whole genome shotgun (WGS) entry which is preliminary data.</text>
</comment>
<organism evidence="2">
    <name type="scientific">bioreactor metagenome</name>
    <dbReference type="NCBI Taxonomy" id="1076179"/>
    <lineage>
        <taxon>unclassified sequences</taxon>
        <taxon>metagenomes</taxon>
        <taxon>ecological metagenomes</taxon>
    </lineage>
</organism>
<dbReference type="Pfam" id="PF12838">
    <property type="entry name" value="Fer4_7"/>
    <property type="match status" value="1"/>
</dbReference>
<dbReference type="PANTHER" id="PTHR43034">
    <property type="entry name" value="ION-TRANSLOCATING OXIDOREDUCTASE COMPLEX SUBUNIT C"/>
    <property type="match status" value="1"/>
</dbReference>
<dbReference type="InterPro" id="IPR017900">
    <property type="entry name" value="4Fe4S_Fe_S_CS"/>
</dbReference>
<protein>
    <submittedName>
        <fullName evidence="2">Electron transport complex subunit RnfC</fullName>
    </submittedName>
</protein>
<evidence type="ECO:0000313" key="2">
    <source>
        <dbReference type="EMBL" id="MPM61802.1"/>
    </source>
</evidence>